<dbReference type="RefSeq" id="WP_127192937.1">
    <property type="nucleotide sequence ID" value="NZ_RZNY01000012.1"/>
</dbReference>
<proteinExistence type="predicted"/>
<dbReference type="InterPro" id="IPR001509">
    <property type="entry name" value="Epimerase_deHydtase"/>
</dbReference>
<organism evidence="2 3">
    <name type="scientific">Paenibacillus anaericanus</name>
    <dbReference type="NCBI Taxonomy" id="170367"/>
    <lineage>
        <taxon>Bacteria</taxon>
        <taxon>Bacillati</taxon>
        <taxon>Bacillota</taxon>
        <taxon>Bacilli</taxon>
        <taxon>Bacillales</taxon>
        <taxon>Paenibacillaceae</taxon>
        <taxon>Paenibacillus</taxon>
    </lineage>
</organism>
<dbReference type="Proteomes" id="UP000279446">
    <property type="component" value="Unassembled WGS sequence"/>
</dbReference>
<dbReference type="InterPro" id="IPR051783">
    <property type="entry name" value="NAD(P)-dependent_oxidoreduct"/>
</dbReference>
<accession>A0A433Y7D4</accession>
<keyword evidence="3" id="KW-1185">Reference proteome</keyword>
<dbReference type="PANTHER" id="PTHR48079:SF6">
    <property type="entry name" value="NAD(P)-BINDING DOMAIN-CONTAINING PROTEIN-RELATED"/>
    <property type="match status" value="1"/>
</dbReference>
<protein>
    <submittedName>
        <fullName evidence="2">NAD(P)-dependent oxidoreductase</fullName>
    </submittedName>
</protein>
<dbReference type="PANTHER" id="PTHR48079">
    <property type="entry name" value="PROTEIN YEEZ"/>
    <property type="match status" value="1"/>
</dbReference>
<gene>
    <name evidence="2" type="ORF">EJP82_15330</name>
</gene>
<feature type="domain" description="NAD-dependent epimerase/dehydratase" evidence="1">
    <location>
        <begin position="3"/>
        <end position="219"/>
    </location>
</feature>
<dbReference type="SUPFAM" id="SSF51735">
    <property type="entry name" value="NAD(P)-binding Rossmann-fold domains"/>
    <property type="match status" value="1"/>
</dbReference>
<dbReference type="OrthoDB" id="9807212at2"/>
<evidence type="ECO:0000259" key="1">
    <source>
        <dbReference type="Pfam" id="PF01370"/>
    </source>
</evidence>
<dbReference type="InterPro" id="IPR036291">
    <property type="entry name" value="NAD(P)-bd_dom_sf"/>
</dbReference>
<dbReference type="EMBL" id="RZNY01000012">
    <property type="protein sequence ID" value="RUT45332.1"/>
    <property type="molecule type" value="Genomic_DNA"/>
</dbReference>
<evidence type="ECO:0000313" key="2">
    <source>
        <dbReference type="EMBL" id="RUT45332.1"/>
    </source>
</evidence>
<dbReference type="AlphaFoldDB" id="A0A433Y7D4"/>
<evidence type="ECO:0000313" key="3">
    <source>
        <dbReference type="Proteomes" id="UP000279446"/>
    </source>
</evidence>
<dbReference type="GO" id="GO:0005737">
    <property type="term" value="C:cytoplasm"/>
    <property type="evidence" value="ECO:0007669"/>
    <property type="project" value="TreeGrafter"/>
</dbReference>
<dbReference type="Pfam" id="PF01370">
    <property type="entry name" value="Epimerase"/>
    <property type="match status" value="1"/>
</dbReference>
<comment type="caution">
    <text evidence="2">The sequence shown here is derived from an EMBL/GenBank/DDBJ whole genome shotgun (WGS) entry which is preliminary data.</text>
</comment>
<name>A0A433Y7D4_9BACL</name>
<dbReference type="GO" id="GO:0004029">
    <property type="term" value="F:aldehyde dehydrogenase (NAD+) activity"/>
    <property type="evidence" value="ECO:0007669"/>
    <property type="project" value="TreeGrafter"/>
</dbReference>
<dbReference type="Gene3D" id="3.40.50.720">
    <property type="entry name" value="NAD(P)-binding Rossmann-like Domain"/>
    <property type="match status" value="1"/>
</dbReference>
<sequence>MKIVVAGASGIVGRELVTMLVQAGHEVTGLIRNPDYIPVIKNMGGFPVTVDIFDREAVFEIIRGIQPEVIIHQLTALSARNFVDNANIRKEGTRNLVDAALAVGVRKIIAQSISWAYSPGGEPAKEDEPLDIEAPMPRRTTVEGIQALESKVTEMPEHVILRYGLFYGPDTWYATNGFVAEQVRQGELAASEGISSFVHVNDAARAAHLALDWPSGTFNIVDNEPAPGTEWLPVYADAISAPAPVFQSESGRGERGASNSKALKYGWQPQFTSWRDGFKVGLM</sequence>
<reference evidence="2 3" key="1">
    <citation type="submission" date="2018-12" db="EMBL/GenBank/DDBJ databases">
        <authorList>
            <person name="Sun L."/>
            <person name="Chen Z."/>
        </authorList>
    </citation>
    <scope>NUCLEOTIDE SEQUENCE [LARGE SCALE GENOMIC DNA]</scope>
    <source>
        <strain evidence="2 3">DSM 15890</strain>
    </source>
</reference>